<feature type="domain" description="Pseudouridine synthase II N-terminal" evidence="6">
    <location>
        <begin position="83"/>
        <end position="164"/>
    </location>
</feature>
<dbReference type="Gene3D" id="3.30.2350.10">
    <property type="entry name" value="Pseudouridine synthase"/>
    <property type="match status" value="1"/>
</dbReference>
<evidence type="ECO:0000313" key="8">
    <source>
        <dbReference type="EMBL" id="ORX67027.1"/>
    </source>
</evidence>
<proteinExistence type="inferred from homology"/>
<dbReference type="GO" id="GO:0003723">
    <property type="term" value="F:RNA binding"/>
    <property type="evidence" value="ECO:0007669"/>
    <property type="project" value="InterPro"/>
</dbReference>
<dbReference type="InterPro" id="IPR002501">
    <property type="entry name" value="PsdUridine_synth_N"/>
</dbReference>
<evidence type="ECO:0000256" key="3">
    <source>
        <dbReference type="ARBA" id="ARBA00012787"/>
    </source>
</evidence>
<dbReference type="PANTHER" id="PTHR13767">
    <property type="entry name" value="TRNA-PSEUDOURIDINE SYNTHASE"/>
    <property type="match status" value="1"/>
</dbReference>
<protein>
    <recommendedName>
        <fullName evidence="3">tRNA pseudouridine(55) synthase</fullName>
        <ecNumber evidence="3">5.4.99.25</ecNumber>
    </recommendedName>
</protein>
<evidence type="ECO:0000259" key="7">
    <source>
        <dbReference type="Pfam" id="PF16198"/>
    </source>
</evidence>
<evidence type="ECO:0000256" key="4">
    <source>
        <dbReference type="ARBA" id="ARBA00022694"/>
    </source>
</evidence>
<dbReference type="InterPro" id="IPR020103">
    <property type="entry name" value="PsdUridine_synth_cat_dom_sf"/>
</dbReference>
<sequence length="309" mass="34171">MLKAAAAQVAARQAGSRVFGELQSLDGILAVNKPSGISCSGLLDYFKRNIGRGHLAAPFRDHFEHERELRKSGKKIRRRMDKSDSGKSYLAMGRLGVATDSYDAEGRVTKIAPTEGITAHGMEELLAEFTGEIMQRPPIYSAIRVDGMRLYQYARAGNKVNVKNIRLLHFVNPQAGAEFGTPVALPEKFLEYFVTDRYAWVDGCPEMQEGMLMTPYVNQPDTASFQILIQSGGGGVYVRSLVHDIGERLGSAATMTSLLRTSQGPLRLDRDTIEVEDLVYVDRVRDAIAHAENVIRAVGAERSLDVYFE</sequence>
<keyword evidence="9" id="KW-1185">Reference proteome</keyword>
<dbReference type="SUPFAM" id="SSF55120">
    <property type="entry name" value="Pseudouridine synthase"/>
    <property type="match status" value="1"/>
</dbReference>
<dbReference type="RefSeq" id="XP_040740949.1">
    <property type="nucleotide sequence ID" value="XM_040888311.1"/>
</dbReference>
<comment type="caution">
    <text evidence="8">The sequence shown here is derived from an EMBL/GenBank/DDBJ whole genome shotgun (WGS) entry which is preliminary data.</text>
</comment>
<dbReference type="GO" id="GO:0160148">
    <property type="term" value="F:tRNA pseudouridine(55) synthase activity"/>
    <property type="evidence" value="ECO:0007669"/>
    <property type="project" value="UniProtKB-EC"/>
</dbReference>
<name>A0A1Y1W0I0_9FUNG</name>
<dbReference type="EC" id="5.4.99.25" evidence="3"/>
<organism evidence="8 9">
    <name type="scientific">Linderina pennispora</name>
    <dbReference type="NCBI Taxonomy" id="61395"/>
    <lineage>
        <taxon>Eukaryota</taxon>
        <taxon>Fungi</taxon>
        <taxon>Fungi incertae sedis</taxon>
        <taxon>Zoopagomycota</taxon>
        <taxon>Kickxellomycotina</taxon>
        <taxon>Kickxellomycetes</taxon>
        <taxon>Kickxellales</taxon>
        <taxon>Kickxellaceae</taxon>
        <taxon>Linderina</taxon>
    </lineage>
</organism>
<reference evidence="8 9" key="1">
    <citation type="submission" date="2016-07" db="EMBL/GenBank/DDBJ databases">
        <title>Pervasive Adenine N6-methylation of Active Genes in Fungi.</title>
        <authorList>
            <consortium name="DOE Joint Genome Institute"/>
            <person name="Mondo S.J."/>
            <person name="Dannebaum R.O."/>
            <person name="Kuo R.C."/>
            <person name="Labutti K."/>
            <person name="Haridas S."/>
            <person name="Kuo A."/>
            <person name="Salamov A."/>
            <person name="Ahrendt S.R."/>
            <person name="Lipzen A."/>
            <person name="Sullivan W."/>
            <person name="Andreopoulos W.B."/>
            <person name="Clum A."/>
            <person name="Lindquist E."/>
            <person name="Daum C."/>
            <person name="Ramamoorthy G.K."/>
            <person name="Gryganskyi A."/>
            <person name="Culley D."/>
            <person name="Magnuson J.K."/>
            <person name="James T.Y."/>
            <person name="O'Malley M.A."/>
            <person name="Stajich J.E."/>
            <person name="Spatafora J.W."/>
            <person name="Visel A."/>
            <person name="Grigoriev I.V."/>
        </authorList>
    </citation>
    <scope>NUCLEOTIDE SEQUENCE [LARGE SCALE GENOMIC DNA]</scope>
    <source>
        <strain evidence="8 9">ATCC 12442</strain>
    </source>
</reference>
<keyword evidence="5" id="KW-0413">Isomerase</keyword>
<gene>
    <name evidence="8" type="ORF">DL89DRAFT_269474</name>
</gene>
<dbReference type="GO" id="GO:1990481">
    <property type="term" value="P:mRNA pseudouridine synthesis"/>
    <property type="evidence" value="ECO:0007669"/>
    <property type="project" value="TreeGrafter"/>
</dbReference>
<dbReference type="GO" id="GO:0005634">
    <property type="term" value="C:nucleus"/>
    <property type="evidence" value="ECO:0007669"/>
    <property type="project" value="TreeGrafter"/>
</dbReference>
<accession>A0A1Y1W0I0</accession>
<dbReference type="OrthoDB" id="9995526at2759"/>
<dbReference type="InterPro" id="IPR032819">
    <property type="entry name" value="TruB_C"/>
</dbReference>
<dbReference type="Pfam" id="PF01509">
    <property type="entry name" value="TruB_N"/>
    <property type="match status" value="1"/>
</dbReference>
<feature type="domain" description="tRNA pseudouridylate synthase B C-terminal" evidence="7">
    <location>
        <begin position="239"/>
        <end position="280"/>
    </location>
</feature>
<dbReference type="GeneID" id="63804959"/>
<dbReference type="Proteomes" id="UP000193922">
    <property type="component" value="Unassembled WGS sequence"/>
</dbReference>
<dbReference type="GO" id="GO:0006400">
    <property type="term" value="P:tRNA modification"/>
    <property type="evidence" value="ECO:0007669"/>
    <property type="project" value="TreeGrafter"/>
</dbReference>
<evidence type="ECO:0000313" key="9">
    <source>
        <dbReference type="Proteomes" id="UP000193922"/>
    </source>
</evidence>
<dbReference type="EMBL" id="MCFD01000013">
    <property type="protein sequence ID" value="ORX67027.1"/>
    <property type="molecule type" value="Genomic_DNA"/>
</dbReference>
<evidence type="ECO:0000256" key="5">
    <source>
        <dbReference type="ARBA" id="ARBA00023235"/>
    </source>
</evidence>
<dbReference type="Pfam" id="PF16198">
    <property type="entry name" value="TruB_C_2"/>
    <property type="match status" value="1"/>
</dbReference>
<dbReference type="InterPro" id="IPR014780">
    <property type="entry name" value="tRNA_psdUridine_synth_TruB"/>
</dbReference>
<dbReference type="AlphaFoldDB" id="A0A1Y1W0I0"/>
<evidence type="ECO:0000256" key="2">
    <source>
        <dbReference type="ARBA" id="ARBA00008999"/>
    </source>
</evidence>
<comment type="similarity">
    <text evidence="2">Belongs to the pseudouridine synthase TruB family.</text>
</comment>
<dbReference type="STRING" id="61395.A0A1Y1W0I0"/>
<evidence type="ECO:0000259" key="6">
    <source>
        <dbReference type="Pfam" id="PF01509"/>
    </source>
</evidence>
<evidence type="ECO:0000256" key="1">
    <source>
        <dbReference type="ARBA" id="ARBA00001166"/>
    </source>
</evidence>
<comment type="catalytic activity">
    <reaction evidence="1">
        <text>a uridine in mRNA = a pseudouridine in mRNA</text>
        <dbReference type="Rhea" id="RHEA:56644"/>
        <dbReference type="Rhea" id="RHEA-COMP:14658"/>
        <dbReference type="Rhea" id="RHEA-COMP:14659"/>
        <dbReference type="ChEBI" id="CHEBI:65314"/>
        <dbReference type="ChEBI" id="CHEBI:65315"/>
    </reaction>
</comment>
<keyword evidence="4" id="KW-0819">tRNA processing</keyword>
<dbReference type="PANTHER" id="PTHR13767:SF2">
    <property type="entry name" value="PSEUDOURIDYLATE SYNTHASE TRUB1"/>
    <property type="match status" value="1"/>
</dbReference>